<reference evidence="1" key="1">
    <citation type="submission" date="2019-12" db="EMBL/GenBank/DDBJ databases">
        <title>An insight into the sialome of adult female Ixodes ricinus ticks feeding for 6 days.</title>
        <authorList>
            <person name="Perner J."/>
            <person name="Ribeiro J.M.C."/>
        </authorList>
    </citation>
    <scope>NUCLEOTIDE SEQUENCE</scope>
    <source>
        <strain evidence="1">Semi-engorged</strain>
        <tissue evidence="1">Salivary glands</tissue>
    </source>
</reference>
<dbReference type="AlphaFoldDB" id="A0A6B0TTX4"/>
<organism evidence="1">
    <name type="scientific">Ixodes ricinus</name>
    <name type="common">Common tick</name>
    <name type="synonym">Acarus ricinus</name>
    <dbReference type="NCBI Taxonomy" id="34613"/>
    <lineage>
        <taxon>Eukaryota</taxon>
        <taxon>Metazoa</taxon>
        <taxon>Ecdysozoa</taxon>
        <taxon>Arthropoda</taxon>
        <taxon>Chelicerata</taxon>
        <taxon>Arachnida</taxon>
        <taxon>Acari</taxon>
        <taxon>Parasitiformes</taxon>
        <taxon>Ixodida</taxon>
        <taxon>Ixodoidea</taxon>
        <taxon>Ixodidae</taxon>
        <taxon>Ixodinae</taxon>
        <taxon>Ixodes</taxon>
    </lineage>
</organism>
<proteinExistence type="predicted"/>
<protein>
    <submittedName>
        <fullName evidence="1">Putative secreted protein</fullName>
    </submittedName>
</protein>
<sequence>MGSLCLLSRRDNASFLSLVASSVRGHCVCRKECPPTWQGSKVRRDGGPSFSLGRVGEKMVPRVKAKVFPIFRIGD</sequence>
<dbReference type="EMBL" id="GIFC01001349">
    <property type="protein sequence ID" value="MXU83432.1"/>
    <property type="molecule type" value="Transcribed_RNA"/>
</dbReference>
<accession>A0A6B0TTX4</accession>
<evidence type="ECO:0000313" key="1">
    <source>
        <dbReference type="EMBL" id="MXU83432.1"/>
    </source>
</evidence>
<name>A0A6B0TTX4_IXORI</name>